<dbReference type="Pfam" id="PF13193">
    <property type="entry name" value="AMP-binding_C"/>
    <property type="match status" value="1"/>
</dbReference>
<gene>
    <name evidence="3" type="primary">lcfB_10</name>
    <name evidence="3" type="ORF">D7316_02406</name>
</gene>
<reference evidence="3 4" key="1">
    <citation type="submission" date="2018-11" db="EMBL/GenBank/DDBJ databases">
        <title>Gordonia insulae sp. nov., isolated from an island soil.</title>
        <authorList>
            <person name="Kim Y.S."/>
            <person name="Kim S.B."/>
        </authorList>
    </citation>
    <scope>NUCLEOTIDE SEQUENCE [LARGE SCALE GENOMIC DNA]</scope>
    <source>
        <strain evidence="3 4">MMS17-SY073</strain>
    </source>
</reference>
<evidence type="ECO:0000313" key="3">
    <source>
        <dbReference type="EMBL" id="AZG45806.1"/>
    </source>
</evidence>
<name>A0A3G8JL69_9ACTN</name>
<dbReference type="OrthoDB" id="3970410at2"/>
<dbReference type="Proteomes" id="UP000271469">
    <property type="component" value="Chromosome"/>
</dbReference>
<dbReference type="EC" id="6.2.1.3" evidence="3"/>
<dbReference type="PROSITE" id="PS00455">
    <property type="entry name" value="AMP_BINDING"/>
    <property type="match status" value="1"/>
</dbReference>
<feature type="domain" description="AMP-binding enzyme C-terminal" evidence="2">
    <location>
        <begin position="382"/>
        <end position="455"/>
    </location>
</feature>
<dbReference type="Gene3D" id="3.40.50.12780">
    <property type="entry name" value="N-terminal domain of ligase-like"/>
    <property type="match status" value="1"/>
</dbReference>
<dbReference type="Pfam" id="PF00501">
    <property type="entry name" value="AMP-binding"/>
    <property type="match status" value="1"/>
</dbReference>
<dbReference type="InterPro" id="IPR042099">
    <property type="entry name" value="ANL_N_sf"/>
</dbReference>
<proteinExistence type="predicted"/>
<dbReference type="InterPro" id="IPR045851">
    <property type="entry name" value="AMP-bd_C_sf"/>
</dbReference>
<dbReference type="RefSeq" id="WP_124708421.1">
    <property type="nucleotide sequence ID" value="NZ_CP033972.1"/>
</dbReference>
<feature type="domain" description="AMP-dependent synthetase/ligase" evidence="1">
    <location>
        <begin position="4"/>
        <end position="333"/>
    </location>
</feature>
<dbReference type="EMBL" id="CP033972">
    <property type="protein sequence ID" value="AZG45806.1"/>
    <property type="molecule type" value="Genomic_DNA"/>
</dbReference>
<protein>
    <submittedName>
        <fullName evidence="3">Long-chain-fatty-acid--CoA ligase</fullName>
        <ecNumber evidence="3">6.2.1.3</ecNumber>
    </submittedName>
</protein>
<dbReference type="InterPro" id="IPR020845">
    <property type="entry name" value="AMP-binding_CS"/>
</dbReference>
<dbReference type="GO" id="GO:0004467">
    <property type="term" value="F:long-chain fatty acid-CoA ligase activity"/>
    <property type="evidence" value="ECO:0007669"/>
    <property type="project" value="UniProtKB-EC"/>
</dbReference>
<sequence>MTEAVVLAFEDEAFSARQLDAMADGFARELSALGVARGARVALMSSNRPEFVVAIRAIWRLRAAVVLISPAWKTTEVSHALDIAGVTHAVGDHPVLAGLMPMRDLGDTIEPTGVSAESGFDGPNASDDAVLVFSSGTTGMPKAVRHTHASLDAAVGHWRDALDLTAADRLQVLTPPSHILGLLNIVTALDVGAWVRLHRRFDIDTMLRHIESDRITVEMAVAPIALAMASHPRLEQYDLSSLRYIMWGATPVTSSVAEEVTRRTGIGWLPAYGASEIPVIATNPIDDARLDRVGRAVEGVEVRVVSLDTGAVLPPGHSGEIQLRAPSIMAGYLPDEENITAFADGWYRTGDVGAVDADGWIELIDRSKEMIKVRGFQVAPAEVEAVLHGHPAVADCAVFGVDDGVGGERIVAAVEIAEPVTGDELIELVANTLATYKKPSAVAFVDDVPRLPSGKVLRRVLKDRLSKESHGCTTDN</sequence>
<dbReference type="AlphaFoldDB" id="A0A3G8JL69"/>
<dbReference type="InterPro" id="IPR000873">
    <property type="entry name" value="AMP-dep_synth/lig_dom"/>
</dbReference>
<keyword evidence="3" id="KW-0436">Ligase</keyword>
<dbReference type="KEGG" id="gom:D7316_02406"/>
<dbReference type="SUPFAM" id="SSF56801">
    <property type="entry name" value="Acetyl-CoA synthetase-like"/>
    <property type="match status" value="1"/>
</dbReference>
<evidence type="ECO:0000259" key="1">
    <source>
        <dbReference type="Pfam" id="PF00501"/>
    </source>
</evidence>
<evidence type="ECO:0000313" key="4">
    <source>
        <dbReference type="Proteomes" id="UP000271469"/>
    </source>
</evidence>
<dbReference type="Gene3D" id="3.30.300.30">
    <property type="match status" value="1"/>
</dbReference>
<dbReference type="InterPro" id="IPR025110">
    <property type="entry name" value="AMP-bd_C"/>
</dbReference>
<dbReference type="PANTHER" id="PTHR24096">
    <property type="entry name" value="LONG-CHAIN-FATTY-ACID--COA LIGASE"/>
    <property type="match status" value="1"/>
</dbReference>
<keyword evidence="4" id="KW-1185">Reference proteome</keyword>
<organism evidence="3 4">
    <name type="scientific">Gordonia insulae</name>
    <dbReference type="NCBI Taxonomy" id="2420509"/>
    <lineage>
        <taxon>Bacteria</taxon>
        <taxon>Bacillati</taxon>
        <taxon>Actinomycetota</taxon>
        <taxon>Actinomycetes</taxon>
        <taxon>Mycobacteriales</taxon>
        <taxon>Gordoniaceae</taxon>
        <taxon>Gordonia</taxon>
    </lineage>
</organism>
<evidence type="ECO:0000259" key="2">
    <source>
        <dbReference type="Pfam" id="PF13193"/>
    </source>
</evidence>
<accession>A0A3G8JL69</accession>